<reference evidence="4 5" key="1">
    <citation type="submission" date="2017-11" db="EMBL/GenBank/DDBJ databases">
        <title>De novo assembly and phasing of dikaryotic genomes from two isolates of Puccinia coronata f. sp. avenae, the causal agent of oat crown rust.</title>
        <authorList>
            <person name="Miller M.E."/>
            <person name="Zhang Y."/>
            <person name="Omidvar V."/>
            <person name="Sperschneider J."/>
            <person name="Schwessinger B."/>
            <person name="Raley C."/>
            <person name="Palmer J.M."/>
            <person name="Garnica D."/>
            <person name="Upadhyaya N."/>
            <person name="Rathjen J."/>
            <person name="Taylor J.M."/>
            <person name="Park R.F."/>
            <person name="Dodds P.N."/>
            <person name="Hirsch C.D."/>
            <person name="Kianian S.F."/>
            <person name="Figueroa M."/>
        </authorList>
    </citation>
    <scope>NUCLEOTIDE SEQUENCE [LARGE SCALE GENOMIC DNA]</scope>
    <source>
        <strain evidence="3">12NC29</strain>
        <strain evidence="1">12SD80</strain>
    </source>
</reference>
<evidence type="ECO:0000313" key="4">
    <source>
        <dbReference type="Proteomes" id="UP000235388"/>
    </source>
</evidence>
<dbReference type="EMBL" id="PGCI01000736">
    <property type="protein sequence ID" value="PLW18258.1"/>
    <property type="molecule type" value="Genomic_DNA"/>
</dbReference>
<accession>A0A2N5SYD9</accession>
<evidence type="ECO:0000313" key="3">
    <source>
        <dbReference type="EMBL" id="PLW50422.1"/>
    </source>
</evidence>
<proteinExistence type="predicted"/>
<gene>
    <name evidence="3" type="ORF">PCANC_07606</name>
    <name evidence="2" type="ORF">PCASD_06011</name>
    <name evidence="1" type="ORF">PCASD_16082</name>
</gene>
<protein>
    <submittedName>
        <fullName evidence="1">Uncharacterized protein</fullName>
    </submittedName>
</protein>
<dbReference type="Proteomes" id="UP000235392">
    <property type="component" value="Unassembled WGS sequence"/>
</dbReference>
<evidence type="ECO:0000313" key="2">
    <source>
        <dbReference type="EMBL" id="PLW46842.1"/>
    </source>
</evidence>
<name>A0A2N5SYD9_9BASI</name>
<dbReference type="Proteomes" id="UP000235388">
    <property type="component" value="Unassembled WGS sequence"/>
</dbReference>
<evidence type="ECO:0000313" key="1">
    <source>
        <dbReference type="EMBL" id="PLW18258.1"/>
    </source>
</evidence>
<dbReference type="EMBL" id="PGCJ01000090">
    <property type="protein sequence ID" value="PLW50422.1"/>
    <property type="molecule type" value="Genomic_DNA"/>
</dbReference>
<comment type="caution">
    <text evidence="1">The sequence shown here is derived from an EMBL/GenBank/DDBJ whole genome shotgun (WGS) entry which is preliminary data.</text>
</comment>
<organism evidence="1 5">
    <name type="scientific">Puccinia coronata f. sp. avenae</name>
    <dbReference type="NCBI Taxonomy" id="200324"/>
    <lineage>
        <taxon>Eukaryota</taxon>
        <taxon>Fungi</taxon>
        <taxon>Dikarya</taxon>
        <taxon>Basidiomycota</taxon>
        <taxon>Pucciniomycotina</taxon>
        <taxon>Pucciniomycetes</taxon>
        <taxon>Pucciniales</taxon>
        <taxon>Pucciniaceae</taxon>
        <taxon>Puccinia</taxon>
    </lineage>
</organism>
<sequence length="85" mass="9486">MQHALPHYVIAKRILCHEDLNLLLRCSSSSRFLSPCNSIVVSLSATWTSLATSLVSCLVGPRQWKKKEILIIKLTDYQDGQSKGS</sequence>
<keyword evidence="4" id="KW-1185">Reference proteome</keyword>
<dbReference type="AlphaFoldDB" id="A0A2N5SYD9"/>
<dbReference type="EMBL" id="PGCI01000036">
    <property type="protein sequence ID" value="PLW46842.1"/>
    <property type="molecule type" value="Genomic_DNA"/>
</dbReference>
<evidence type="ECO:0000313" key="5">
    <source>
        <dbReference type="Proteomes" id="UP000235392"/>
    </source>
</evidence>